<evidence type="ECO:0000313" key="2">
    <source>
        <dbReference type="Proteomes" id="UP000198211"/>
    </source>
</evidence>
<sequence length="51" mass="5666">MRVSYNADKTLSKHLLPYSTRLITNGPVHVGSDVEIGVHKLLLIAMDKCVM</sequence>
<proteinExistence type="predicted"/>
<comment type="caution">
    <text evidence="1">The sequence shown here is derived from an EMBL/GenBank/DDBJ whole genome shotgun (WGS) entry which is preliminary data.</text>
</comment>
<dbReference type="Proteomes" id="UP000198211">
    <property type="component" value="Unassembled WGS sequence"/>
</dbReference>
<keyword evidence="2" id="KW-1185">Reference proteome</keyword>
<organism evidence="1 2">
    <name type="scientific">Phytophthora megakarya</name>
    <dbReference type="NCBI Taxonomy" id="4795"/>
    <lineage>
        <taxon>Eukaryota</taxon>
        <taxon>Sar</taxon>
        <taxon>Stramenopiles</taxon>
        <taxon>Oomycota</taxon>
        <taxon>Peronosporomycetes</taxon>
        <taxon>Peronosporales</taxon>
        <taxon>Peronosporaceae</taxon>
        <taxon>Phytophthora</taxon>
    </lineage>
</organism>
<name>A0A225WWI4_9STRA</name>
<evidence type="ECO:0000313" key="1">
    <source>
        <dbReference type="EMBL" id="OWZ21457.1"/>
    </source>
</evidence>
<accession>A0A225WWI4</accession>
<dbReference type="AlphaFoldDB" id="A0A225WWI4"/>
<protein>
    <submittedName>
        <fullName evidence="1">Uncharacterized protein</fullName>
    </submittedName>
</protein>
<dbReference type="EMBL" id="NBNE01000223">
    <property type="protein sequence ID" value="OWZ21457.1"/>
    <property type="molecule type" value="Genomic_DNA"/>
</dbReference>
<reference evidence="2" key="1">
    <citation type="submission" date="2017-03" db="EMBL/GenBank/DDBJ databases">
        <title>Phytopthora megakarya and P. palmivora, two closely related causual agents of cacao black pod achieved similar genome size and gene model numbers by different mechanisms.</title>
        <authorList>
            <person name="Ali S."/>
            <person name="Shao J."/>
            <person name="Larry D.J."/>
            <person name="Kronmiller B."/>
            <person name="Shen D."/>
            <person name="Strem M.D."/>
            <person name="Melnick R.L."/>
            <person name="Guiltinan M.J."/>
            <person name="Tyler B.M."/>
            <person name="Meinhardt L.W."/>
            <person name="Bailey B.A."/>
        </authorList>
    </citation>
    <scope>NUCLEOTIDE SEQUENCE [LARGE SCALE GENOMIC DNA]</scope>
    <source>
        <strain evidence="2">zdho120</strain>
    </source>
</reference>
<gene>
    <name evidence="1" type="ORF">PHMEG_0003994</name>
</gene>